<dbReference type="PROSITE" id="PS51737">
    <property type="entry name" value="RECOMBINASE_DNA_BIND"/>
    <property type="match status" value="1"/>
</dbReference>
<dbReference type="KEGG" id="arf:AR1Y2_3076"/>
<keyword evidence="4" id="KW-1185">Reference proteome</keyword>
<organism evidence="3 4">
    <name type="scientific">Anaerostipes rhamnosivorans</name>
    <dbReference type="NCBI Taxonomy" id="1229621"/>
    <lineage>
        <taxon>Bacteria</taxon>
        <taxon>Bacillati</taxon>
        <taxon>Bacillota</taxon>
        <taxon>Clostridia</taxon>
        <taxon>Lachnospirales</taxon>
        <taxon>Lachnospiraceae</taxon>
        <taxon>Anaerostipes</taxon>
    </lineage>
</organism>
<evidence type="ECO:0000313" key="4">
    <source>
        <dbReference type="Proteomes" id="UP000298653"/>
    </source>
</evidence>
<dbReference type="PROSITE" id="PS51736">
    <property type="entry name" value="RECOMBINASES_3"/>
    <property type="match status" value="1"/>
</dbReference>
<dbReference type="CDD" id="cd00338">
    <property type="entry name" value="Ser_Recombinase"/>
    <property type="match status" value="1"/>
</dbReference>
<dbReference type="GO" id="GO:0003677">
    <property type="term" value="F:DNA binding"/>
    <property type="evidence" value="ECO:0007669"/>
    <property type="project" value="InterPro"/>
</dbReference>
<dbReference type="Pfam" id="PF13412">
    <property type="entry name" value="HTH_24"/>
    <property type="match status" value="1"/>
</dbReference>
<dbReference type="SMART" id="SM00857">
    <property type="entry name" value="Resolvase"/>
    <property type="match status" value="1"/>
</dbReference>
<gene>
    <name evidence="3" type="ORF">AR1Y2_3076</name>
</gene>
<dbReference type="InterPro" id="IPR006119">
    <property type="entry name" value="Resolv_N"/>
</dbReference>
<dbReference type="RefSeq" id="WP_137329742.1">
    <property type="nucleotide sequence ID" value="NZ_CP040058.1"/>
</dbReference>
<dbReference type="InterPro" id="IPR036388">
    <property type="entry name" value="WH-like_DNA-bd_sf"/>
</dbReference>
<dbReference type="PANTHER" id="PTHR30461">
    <property type="entry name" value="DNA-INVERTASE FROM LAMBDOID PROPHAGE"/>
    <property type="match status" value="1"/>
</dbReference>
<dbReference type="InterPro" id="IPR038109">
    <property type="entry name" value="DNA_bind_recomb_sf"/>
</dbReference>
<dbReference type="SUPFAM" id="SSF46785">
    <property type="entry name" value="Winged helix' DNA-binding domain"/>
    <property type="match status" value="1"/>
</dbReference>
<dbReference type="Pfam" id="PF07508">
    <property type="entry name" value="Recombinase"/>
    <property type="match status" value="1"/>
</dbReference>
<evidence type="ECO:0000259" key="1">
    <source>
        <dbReference type="PROSITE" id="PS51736"/>
    </source>
</evidence>
<dbReference type="Gene3D" id="3.90.1750.20">
    <property type="entry name" value="Putative Large Serine Recombinase, Chain B, Domain 2"/>
    <property type="match status" value="1"/>
</dbReference>
<protein>
    <submittedName>
        <fullName evidence="3">Site-specific recombinase</fullName>
    </submittedName>
</protein>
<dbReference type="InterPro" id="IPR036162">
    <property type="entry name" value="Resolvase-like_N_sf"/>
</dbReference>
<dbReference type="InterPro" id="IPR050639">
    <property type="entry name" value="SSR_resolvase"/>
</dbReference>
<dbReference type="OrthoDB" id="9781670at2"/>
<dbReference type="InterPro" id="IPR011109">
    <property type="entry name" value="DNA_bind_recombinase_dom"/>
</dbReference>
<dbReference type="InterPro" id="IPR036390">
    <property type="entry name" value="WH_DNA-bd_sf"/>
</dbReference>
<dbReference type="AlphaFoldDB" id="A0A4V1EGL8"/>
<proteinExistence type="predicted"/>
<dbReference type="SUPFAM" id="SSF53041">
    <property type="entry name" value="Resolvase-like"/>
    <property type="match status" value="1"/>
</dbReference>
<name>A0A4V1EGL8_9FIRM</name>
<evidence type="ECO:0000259" key="2">
    <source>
        <dbReference type="PROSITE" id="PS51737"/>
    </source>
</evidence>
<dbReference type="GO" id="GO:0000150">
    <property type="term" value="F:DNA strand exchange activity"/>
    <property type="evidence" value="ECO:0007669"/>
    <property type="project" value="InterPro"/>
</dbReference>
<accession>A0A4V1EGL8</accession>
<dbReference type="EMBL" id="CP040058">
    <property type="protein sequence ID" value="QCP36530.1"/>
    <property type="molecule type" value="Genomic_DNA"/>
</dbReference>
<dbReference type="Pfam" id="PF00239">
    <property type="entry name" value="Resolvase"/>
    <property type="match status" value="1"/>
</dbReference>
<dbReference type="Proteomes" id="UP000298653">
    <property type="component" value="Chromosome"/>
</dbReference>
<feature type="domain" description="Recombinase" evidence="2">
    <location>
        <begin position="166"/>
        <end position="288"/>
    </location>
</feature>
<dbReference type="Gene3D" id="3.40.50.1390">
    <property type="entry name" value="Resolvase, N-terminal catalytic domain"/>
    <property type="match status" value="1"/>
</dbReference>
<dbReference type="InterPro" id="IPR025827">
    <property type="entry name" value="Zn_ribbon_recom_dom"/>
</dbReference>
<dbReference type="Pfam" id="PF13408">
    <property type="entry name" value="Zn_ribbon_recom"/>
    <property type="match status" value="1"/>
</dbReference>
<feature type="domain" description="Resolvase/invertase-type recombinase catalytic" evidence="1">
    <location>
        <begin position="9"/>
        <end position="157"/>
    </location>
</feature>
<dbReference type="Gene3D" id="1.10.10.10">
    <property type="entry name" value="Winged helix-like DNA-binding domain superfamily/Winged helix DNA-binding domain"/>
    <property type="match status" value="1"/>
</dbReference>
<reference evidence="3 4" key="1">
    <citation type="submission" date="2019-05" db="EMBL/GenBank/DDBJ databases">
        <title>Complete genome sequencing of Anaerostipes rhamnosivorans.</title>
        <authorList>
            <person name="Bui T.P.N."/>
            <person name="de Vos W.M."/>
        </authorList>
    </citation>
    <scope>NUCLEOTIDE SEQUENCE [LARGE SCALE GENOMIC DNA]</scope>
    <source>
        <strain evidence="3 4">1y2</strain>
    </source>
</reference>
<sequence length="599" mass="69954">MKYNTELQRAVLYARCSTEEESQKDALQKQVREGRNCIEKNGWLLSDVYVEAVSGTVAGRRSEYQRLLRDMKHDRYDIIVIKCLDRLMRETKEWFYFCDKLNQEGKRLYLYLDGRFFEPEEDQANLVSGIEAIMAEQYSRNLSRKINNAHKNRQRSGESVVLTSRTYGYRKEHKKILVDGEQADAVRKMFYYCREGFGGRLISKMLEQQGFRNLNGKPIGEATIRRIIRNPLYKGVAVMNKVHYDFNRKCLIKNPPEEWIYHEEAVPAIVDAKLWEEANKAMDLRTKKAGHGEARSTGTSHRSSRLSGKLVCGFCGCPYYRSVRRCGKTGRRVVEWKCSQYLSRGRKGPQGGCDNVHVDEKVLIRILEEVGESYFKGDLPDRDVVIEQAIFILQNIFQRDQEQSGKTKQIERDIEAVKHQQRQLLDLLLRGVVDEELYVEKNKKLKERMKQRESDLDMLRESEIPTKQGEKRLEHIRHRLQENIAETAAAYVAADSIENIKVYPEYLEIQFSSGNDVKKAEFCSTRIPCVFSSSSKLRREQEKGEIMRLMDENPRITAKEIAREMEKNISLVRRRIDQLRKDNKIRFVGKGGHGYWESK</sequence>
<dbReference type="PANTHER" id="PTHR30461:SF23">
    <property type="entry name" value="DNA RECOMBINASE-RELATED"/>
    <property type="match status" value="1"/>
</dbReference>
<evidence type="ECO:0000313" key="3">
    <source>
        <dbReference type="EMBL" id="QCP36530.1"/>
    </source>
</evidence>